<dbReference type="PROSITE" id="PS00198">
    <property type="entry name" value="4FE4S_FER_1"/>
    <property type="match status" value="2"/>
</dbReference>
<gene>
    <name evidence="2" type="ORF">S01H4_31798</name>
</gene>
<comment type="caution">
    <text evidence="2">The sequence shown here is derived from an EMBL/GenBank/DDBJ whole genome shotgun (WGS) entry which is preliminary data.</text>
</comment>
<organism evidence="2">
    <name type="scientific">marine sediment metagenome</name>
    <dbReference type="NCBI Taxonomy" id="412755"/>
    <lineage>
        <taxon>unclassified sequences</taxon>
        <taxon>metagenomes</taxon>
        <taxon>ecological metagenomes</taxon>
    </lineage>
</organism>
<dbReference type="InterPro" id="IPR017900">
    <property type="entry name" value="4Fe4S_Fe_S_CS"/>
</dbReference>
<dbReference type="Pfam" id="PF13187">
    <property type="entry name" value="Fer4_9"/>
    <property type="match status" value="1"/>
</dbReference>
<accession>X1BPQ6</accession>
<reference evidence="2" key="1">
    <citation type="journal article" date="2014" name="Front. Microbiol.">
        <title>High frequency of phylogenetically diverse reductive dehalogenase-homologous genes in deep subseafloor sedimentary metagenomes.</title>
        <authorList>
            <person name="Kawai M."/>
            <person name="Futagami T."/>
            <person name="Toyoda A."/>
            <person name="Takaki Y."/>
            <person name="Nishi S."/>
            <person name="Hori S."/>
            <person name="Arai W."/>
            <person name="Tsubouchi T."/>
            <person name="Morono Y."/>
            <person name="Uchiyama I."/>
            <person name="Ito T."/>
            <person name="Fujiyama A."/>
            <person name="Inagaki F."/>
            <person name="Takami H."/>
        </authorList>
    </citation>
    <scope>NUCLEOTIDE SEQUENCE</scope>
    <source>
        <strain evidence="2">Expedition CK06-06</strain>
    </source>
</reference>
<dbReference type="Gene3D" id="3.30.70.20">
    <property type="match status" value="1"/>
</dbReference>
<dbReference type="InterPro" id="IPR017896">
    <property type="entry name" value="4Fe4S_Fe-S-bd"/>
</dbReference>
<dbReference type="EMBL" id="BART01016552">
    <property type="protein sequence ID" value="GAG83172.1"/>
    <property type="molecule type" value="Genomic_DNA"/>
</dbReference>
<name>X1BPQ6_9ZZZZ</name>
<proteinExistence type="predicted"/>
<protein>
    <recommendedName>
        <fullName evidence="1">4Fe-4S ferredoxin-type domain-containing protein</fullName>
    </recommendedName>
</protein>
<feature type="domain" description="4Fe-4S ferredoxin-type" evidence="1">
    <location>
        <begin position="76"/>
        <end position="106"/>
    </location>
</feature>
<feature type="domain" description="4Fe-4S ferredoxin-type" evidence="1">
    <location>
        <begin position="37"/>
        <end position="68"/>
    </location>
</feature>
<dbReference type="SUPFAM" id="SSF46548">
    <property type="entry name" value="alpha-helical ferredoxin"/>
    <property type="match status" value="1"/>
</dbReference>
<dbReference type="PROSITE" id="PS51379">
    <property type="entry name" value="4FE4S_FER_2"/>
    <property type="match status" value="2"/>
</dbReference>
<sequence length="165" mass="18984">LACQTVVEPGMYLAQIPCTPAQKATYNIEKENPDVSSFLKLYPEVFRCVSCNTCTKICPQEIEVMDYVNAIIRGDIAEAADLSFDCIMCGLCTMRCPAEMAQYNIALLARRLFGRYLTKRSDYLYERLKDIADGKFDKEMKNIKQLSREGLEKRYKERDLDFDIT</sequence>
<evidence type="ECO:0000313" key="2">
    <source>
        <dbReference type="EMBL" id="GAG83172.1"/>
    </source>
</evidence>
<feature type="non-terminal residue" evidence="2">
    <location>
        <position position="1"/>
    </location>
</feature>
<evidence type="ECO:0000259" key="1">
    <source>
        <dbReference type="PROSITE" id="PS51379"/>
    </source>
</evidence>
<dbReference type="AlphaFoldDB" id="X1BPQ6"/>